<proteinExistence type="predicted"/>
<gene>
    <name evidence="2" type="ORF">G0D72_20975</name>
</gene>
<dbReference type="InterPro" id="IPR025991">
    <property type="entry name" value="Chemoreceptor_zinc-bind_dom"/>
</dbReference>
<reference evidence="2" key="1">
    <citation type="journal article" date="2018" name="Genome Biol.">
        <title>SKESA: strategic k-mer extension for scrupulous assemblies.</title>
        <authorList>
            <person name="Souvorov A."/>
            <person name="Agarwala R."/>
            <person name="Lipman D.J."/>
        </authorList>
    </citation>
    <scope>NUCLEOTIDE SEQUENCE</scope>
    <source>
        <strain evidence="2">11-3796</strain>
    </source>
</reference>
<dbReference type="Pfam" id="PF13682">
    <property type="entry name" value="CZB"/>
    <property type="match status" value="1"/>
</dbReference>
<comment type="caution">
    <text evidence="2">The sequence shown here is derived from an EMBL/GenBank/DDBJ whole genome shotgun (WGS) entry which is preliminary data.</text>
</comment>
<sequence>MPDTIKRMQYIYRLQQSKLTSLSYLTDGLGSVRENLEHLCSAHRLLAGELQDSANRSRLVIRRLEHWNAKETKYADSERTPLSPVRRKSLLQQLREFHTTASSVAERIHTFSVEQRYAAELLDLSVITIKHFLWRERVFMAIILGGDDNASLKLMSAEKCHLGLWYNGRGKKAYSHLPIFRSLGEIHSRYHEMISKIIDKGVEGTEFNQLSSDLAQLEVLSQQLVGGIVRIQKHIALLHKLQTELSVSYGILTAAGQTA</sequence>
<name>A0A702GG77_SALDZ</name>
<dbReference type="Gene3D" id="1.20.120.30">
    <property type="entry name" value="Aspartate receptor, ligand-binding domain"/>
    <property type="match status" value="1"/>
</dbReference>
<organism evidence="2">
    <name type="scientific">Salmonella diarizonae</name>
    <dbReference type="NCBI Taxonomy" id="59204"/>
    <lineage>
        <taxon>Bacteria</taxon>
        <taxon>Pseudomonadati</taxon>
        <taxon>Pseudomonadota</taxon>
        <taxon>Gammaproteobacteria</taxon>
        <taxon>Enterobacterales</taxon>
        <taxon>Enterobacteriaceae</taxon>
        <taxon>Salmonella</taxon>
    </lineage>
</organism>
<dbReference type="EMBL" id="DAAMIJ010000073">
    <property type="protein sequence ID" value="HAC6771497.1"/>
    <property type="molecule type" value="Genomic_DNA"/>
</dbReference>
<accession>A0A702GG77</accession>
<protein>
    <submittedName>
        <fullName evidence="2">Chemotaxis protein</fullName>
    </submittedName>
</protein>
<evidence type="ECO:0000313" key="2">
    <source>
        <dbReference type="EMBL" id="HAC6771497.1"/>
    </source>
</evidence>
<feature type="domain" description="Chemoreceptor zinc-binding" evidence="1">
    <location>
        <begin position="131"/>
        <end position="198"/>
    </location>
</feature>
<evidence type="ECO:0000259" key="1">
    <source>
        <dbReference type="Pfam" id="PF13682"/>
    </source>
</evidence>
<reference evidence="2" key="2">
    <citation type="submission" date="2018-07" db="EMBL/GenBank/DDBJ databases">
        <authorList>
            <consortium name="NCBI Pathogen Detection Project"/>
        </authorList>
    </citation>
    <scope>NUCLEOTIDE SEQUENCE</scope>
    <source>
        <strain evidence="2">11-3796</strain>
    </source>
</reference>
<dbReference type="AlphaFoldDB" id="A0A702GG77"/>